<feature type="region of interest" description="Disordered" evidence="1">
    <location>
        <begin position="137"/>
        <end position="166"/>
    </location>
</feature>
<evidence type="ECO:0000313" key="3">
    <source>
        <dbReference type="Proteomes" id="UP001595443"/>
    </source>
</evidence>
<comment type="caution">
    <text evidence="2">The sequence shown here is derived from an EMBL/GenBank/DDBJ whole genome shotgun (WGS) entry which is preliminary data.</text>
</comment>
<name>A0ABV7AD65_9RHOB</name>
<accession>A0ABV7AD65</accession>
<dbReference type="RefSeq" id="WP_377831812.1">
    <property type="nucleotide sequence ID" value="NZ_JBHRSK010000004.1"/>
</dbReference>
<sequence>MGLISRLFGGPAATAALGNAITGVAETFTPSATKRMELSQQAYLAAQQEAGAEFASPGAGGFDRFVNGLNRLPRPLLAFGTLGLFVDAMVDPAGFATRMTGLAAVPQPLWWLLGAIVSFYFGAREAHYFRLDRSARPGVPASAASRPVAEDEPNAALDNWRNDQGR</sequence>
<organism evidence="2 3">
    <name type="scientific">Acidimangrovimonas pyrenivorans</name>
    <dbReference type="NCBI Taxonomy" id="2030798"/>
    <lineage>
        <taxon>Bacteria</taxon>
        <taxon>Pseudomonadati</taxon>
        <taxon>Pseudomonadota</taxon>
        <taxon>Alphaproteobacteria</taxon>
        <taxon>Rhodobacterales</taxon>
        <taxon>Paracoccaceae</taxon>
        <taxon>Acidimangrovimonas</taxon>
    </lineage>
</organism>
<dbReference type="EMBL" id="JBHRSK010000004">
    <property type="protein sequence ID" value="MFC2967172.1"/>
    <property type="molecule type" value="Genomic_DNA"/>
</dbReference>
<evidence type="ECO:0000313" key="2">
    <source>
        <dbReference type="EMBL" id="MFC2967172.1"/>
    </source>
</evidence>
<dbReference type="Pfam" id="PF11351">
    <property type="entry name" value="GTA_holin_3TM"/>
    <property type="match status" value="1"/>
</dbReference>
<proteinExistence type="predicted"/>
<dbReference type="InterPro" id="IPR021497">
    <property type="entry name" value="GTA_holin_3TM"/>
</dbReference>
<keyword evidence="3" id="KW-1185">Reference proteome</keyword>
<evidence type="ECO:0000256" key="1">
    <source>
        <dbReference type="SAM" id="MobiDB-lite"/>
    </source>
</evidence>
<dbReference type="Proteomes" id="UP001595443">
    <property type="component" value="Unassembled WGS sequence"/>
</dbReference>
<gene>
    <name evidence="2" type="ORF">ACFOES_03625</name>
</gene>
<protein>
    <submittedName>
        <fullName evidence="2">Holin family protein</fullName>
    </submittedName>
</protein>
<reference evidence="3" key="1">
    <citation type="journal article" date="2019" name="Int. J. Syst. Evol. Microbiol.">
        <title>The Global Catalogue of Microorganisms (GCM) 10K type strain sequencing project: providing services to taxonomists for standard genome sequencing and annotation.</title>
        <authorList>
            <consortium name="The Broad Institute Genomics Platform"/>
            <consortium name="The Broad Institute Genome Sequencing Center for Infectious Disease"/>
            <person name="Wu L."/>
            <person name="Ma J."/>
        </authorList>
    </citation>
    <scope>NUCLEOTIDE SEQUENCE [LARGE SCALE GENOMIC DNA]</scope>
    <source>
        <strain evidence="3">KCTC 62192</strain>
    </source>
</reference>